<dbReference type="EMBL" id="CP031222">
    <property type="protein sequence ID" value="AXI03454.1"/>
    <property type="molecule type" value="Genomic_DNA"/>
</dbReference>
<sequence>MNRLTITEEHNEHAEGLIVTSSETKYDALTIDTNTFFTHGMLLKHGILKQLEQFSDSPIKLIFPDVVFREIGKHLAEKISDVVRNVNATIKSAHQYLEVDEDTLSKFQIFFDIGSPENFSHTQLESFKIRCGARVITAKEYVDMHSLLELYFSTSYPFEDNGKKKNEFPDAIALLTLESWAAKNNFRVLAVSKDKGWNNYCKTSETIDCYEDLVEAISYLLSQTPSISQVFRQSIERIILEIQIALMDDSKSDSELNDRLGDVISEYVENSAPSIVADIDVDFDIEEARISYLSHTFVSRKYDLPTVKLVNLKDNKLVFNTRCEIFYVAEATCNFFVWNPIQKNRVLIESKQIYHDSSYITNVLISFDFDSPTLKLSELKLENIEIEDSIDYLDFGTLKPEITF</sequence>
<keyword evidence="3" id="KW-1185">Reference proteome</keyword>
<evidence type="ECO:0000313" key="2">
    <source>
        <dbReference type="EMBL" id="AXI03454.1"/>
    </source>
</evidence>
<dbReference type="KEGG" id="mbah:HYN46_11750"/>
<dbReference type="InterPro" id="IPR032557">
    <property type="entry name" value="DUF4935"/>
</dbReference>
<dbReference type="Pfam" id="PF16289">
    <property type="entry name" value="PIN_12"/>
    <property type="match status" value="1"/>
</dbReference>
<evidence type="ECO:0000259" key="1">
    <source>
        <dbReference type="Pfam" id="PF16289"/>
    </source>
</evidence>
<dbReference type="RefSeq" id="WP_114899562.1">
    <property type="nucleotide sequence ID" value="NZ_CP031222.1"/>
</dbReference>
<name>A0A345P845_9GAMM</name>
<organism evidence="2 3">
    <name type="scientific">Aquirhabdus parva</name>
    <dbReference type="NCBI Taxonomy" id="2283318"/>
    <lineage>
        <taxon>Bacteria</taxon>
        <taxon>Pseudomonadati</taxon>
        <taxon>Pseudomonadota</taxon>
        <taxon>Gammaproteobacteria</taxon>
        <taxon>Moraxellales</taxon>
        <taxon>Moraxellaceae</taxon>
        <taxon>Aquirhabdus</taxon>
    </lineage>
</organism>
<accession>A0A345P845</accession>
<feature type="domain" description="DUF4935" evidence="1">
    <location>
        <begin position="30"/>
        <end position="197"/>
    </location>
</feature>
<dbReference type="Proteomes" id="UP000253940">
    <property type="component" value="Chromosome"/>
</dbReference>
<proteinExistence type="predicted"/>
<dbReference type="OrthoDB" id="9766796at2"/>
<evidence type="ECO:0000313" key="3">
    <source>
        <dbReference type="Proteomes" id="UP000253940"/>
    </source>
</evidence>
<protein>
    <recommendedName>
        <fullName evidence="1">DUF4935 domain-containing protein</fullName>
    </recommendedName>
</protein>
<dbReference type="AlphaFoldDB" id="A0A345P845"/>
<reference evidence="2 3" key="1">
    <citation type="submission" date="2018-07" db="EMBL/GenBank/DDBJ databases">
        <title>Genome sequencing of Moraxellaceae gen. HYN0046.</title>
        <authorList>
            <person name="Kim M."/>
            <person name="Yi H."/>
        </authorList>
    </citation>
    <scope>NUCLEOTIDE SEQUENCE [LARGE SCALE GENOMIC DNA]</scope>
    <source>
        <strain evidence="2 3">HYN0046</strain>
    </source>
</reference>
<gene>
    <name evidence="2" type="ORF">HYN46_11750</name>
</gene>